<dbReference type="EnsemblPlants" id="OBART11G05100.1">
    <property type="protein sequence ID" value="OBART11G05100.1"/>
    <property type="gene ID" value="OBART11G05100"/>
</dbReference>
<proteinExistence type="predicted"/>
<feature type="region of interest" description="Disordered" evidence="1">
    <location>
        <begin position="1"/>
        <end position="103"/>
    </location>
</feature>
<dbReference type="AlphaFoldDB" id="A0A0D3HIZ3"/>
<feature type="compositionally biased region" description="Pro residues" evidence="1">
    <location>
        <begin position="136"/>
        <end position="145"/>
    </location>
</feature>
<evidence type="ECO:0000313" key="3">
    <source>
        <dbReference type="Proteomes" id="UP000026960"/>
    </source>
</evidence>
<reference evidence="2" key="2">
    <citation type="submission" date="2015-03" db="UniProtKB">
        <authorList>
            <consortium name="EnsemblPlants"/>
        </authorList>
    </citation>
    <scope>IDENTIFICATION</scope>
</reference>
<feature type="region of interest" description="Disordered" evidence="1">
    <location>
        <begin position="116"/>
        <end position="145"/>
    </location>
</feature>
<reference evidence="2" key="1">
    <citation type="journal article" date="2009" name="Rice">
        <title>De Novo Next Generation Sequencing of Plant Genomes.</title>
        <authorList>
            <person name="Rounsley S."/>
            <person name="Marri P.R."/>
            <person name="Yu Y."/>
            <person name="He R."/>
            <person name="Sisneros N."/>
            <person name="Goicoechea J.L."/>
            <person name="Lee S.J."/>
            <person name="Angelova A."/>
            <person name="Kudrna D."/>
            <person name="Luo M."/>
            <person name="Affourtit J."/>
            <person name="Desany B."/>
            <person name="Knight J."/>
            <person name="Niazi F."/>
            <person name="Egholm M."/>
            <person name="Wing R.A."/>
        </authorList>
    </citation>
    <scope>NUCLEOTIDE SEQUENCE [LARGE SCALE GENOMIC DNA]</scope>
    <source>
        <strain evidence="2">cv. IRGC 105608</strain>
    </source>
</reference>
<protein>
    <submittedName>
        <fullName evidence="2">Uncharacterized protein</fullName>
    </submittedName>
</protein>
<name>A0A0D3HIZ3_9ORYZ</name>
<accession>A0A0D3HIZ3</accession>
<evidence type="ECO:0000256" key="1">
    <source>
        <dbReference type="SAM" id="MobiDB-lite"/>
    </source>
</evidence>
<organism evidence="2">
    <name type="scientific">Oryza barthii</name>
    <dbReference type="NCBI Taxonomy" id="65489"/>
    <lineage>
        <taxon>Eukaryota</taxon>
        <taxon>Viridiplantae</taxon>
        <taxon>Streptophyta</taxon>
        <taxon>Embryophyta</taxon>
        <taxon>Tracheophyta</taxon>
        <taxon>Spermatophyta</taxon>
        <taxon>Magnoliopsida</taxon>
        <taxon>Liliopsida</taxon>
        <taxon>Poales</taxon>
        <taxon>Poaceae</taxon>
        <taxon>BOP clade</taxon>
        <taxon>Oryzoideae</taxon>
        <taxon>Oryzeae</taxon>
        <taxon>Oryzinae</taxon>
        <taxon>Oryza</taxon>
    </lineage>
</organism>
<dbReference type="Proteomes" id="UP000026960">
    <property type="component" value="Chromosome 11"/>
</dbReference>
<dbReference type="Gramene" id="OBART11G05100.1">
    <property type="protein sequence ID" value="OBART11G05100.1"/>
    <property type="gene ID" value="OBART11G05100"/>
</dbReference>
<keyword evidence="3" id="KW-1185">Reference proteome</keyword>
<dbReference type="PaxDb" id="65489-OBART11G05100.1"/>
<evidence type="ECO:0000313" key="2">
    <source>
        <dbReference type="EnsemblPlants" id="OBART11G05100.1"/>
    </source>
</evidence>
<sequence>MPVAVHRWTRAAAAAPPPPDDLNRCAPPRESPPHATAPCPCRRHGGSPSLTRRSSPEKPGPFSQTRTPETEKMNKRVERRKRERDAAVHRCHRRSRPWPEPMLSPVAAGAEVVPFRRPHSTTSPAGVEVCKSRALPHPPPSEPIA</sequence>
<dbReference type="HOGENOM" id="CLU_1789856_0_0_1"/>